<keyword evidence="3" id="KW-1133">Transmembrane helix</keyword>
<reference evidence="6" key="1">
    <citation type="journal article" date="2019" name="Int. J. Syst. Evol. Microbiol.">
        <title>The Global Catalogue of Microorganisms (GCM) 10K type strain sequencing project: providing services to taxonomists for standard genome sequencing and annotation.</title>
        <authorList>
            <consortium name="The Broad Institute Genomics Platform"/>
            <consortium name="The Broad Institute Genome Sequencing Center for Infectious Disease"/>
            <person name="Wu L."/>
            <person name="Ma J."/>
        </authorList>
    </citation>
    <scope>NUCLEOTIDE SEQUENCE [LARGE SCALE GENOMIC DNA]</scope>
    <source>
        <strain evidence="6">JCM 16545</strain>
    </source>
</reference>
<dbReference type="PANTHER" id="PTHR32347">
    <property type="entry name" value="EFFLUX SYSTEM COMPONENT YKNX-RELATED"/>
    <property type="match status" value="1"/>
</dbReference>
<keyword evidence="2" id="KW-0175">Coiled coil</keyword>
<evidence type="ECO:0000256" key="2">
    <source>
        <dbReference type="ARBA" id="ARBA00023054"/>
    </source>
</evidence>
<dbReference type="EMBL" id="JBHUJC010000019">
    <property type="protein sequence ID" value="MFD2276134.1"/>
    <property type="molecule type" value="Genomic_DNA"/>
</dbReference>
<dbReference type="SUPFAM" id="SSF111369">
    <property type="entry name" value="HlyD-like secretion proteins"/>
    <property type="match status" value="1"/>
</dbReference>
<comment type="caution">
    <text evidence="5">The sequence shown here is derived from an EMBL/GenBank/DDBJ whole genome shotgun (WGS) entry which is preliminary data.</text>
</comment>
<feature type="domain" description="CzcB-like C-terminal circularly permuted SH3-like" evidence="4">
    <location>
        <begin position="396"/>
        <end position="452"/>
    </location>
</feature>
<dbReference type="Proteomes" id="UP001597297">
    <property type="component" value="Unassembled WGS sequence"/>
</dbReference>
<evidence type="ECO:0000259" key="4">
    <source>
        <dbReference type="Pfam" id="PF25975"/>
    </source>
</evidence>
<keyword evidence="3" id="KW-0812">Transmembrane</keyword>
<evidence type="ECO:0000313" key="5">
    <source>
        <dbReference type="EMBL" id="MFD2276134.1"/>
    </source>
</evidence>
<dbReference type="Pfam" id="PF25975">
    <property type="entry name" value="CzcB_C"/>
    <property type="match status" value="1"/>
</dbReference>
<comment type="subcellular location">
    <subcellularLocation>
        <location evidence="1">Cell envelope</location>
    </subcellularLocation>
</comment>
<accession>A0ABW5E6Q4</accession>
<name>A0ABW5E6Q4_9BACT</name>
<sequence>MNHQKKKGSVIKQIFKDNWKEVLVLGTVIAGFCLLTLLVIIPAYKSPGNGMASSKLSYTELLRKSGKAIPVVSKQVAKEKIQYFVMGEGVCASQPVLVPIIPMDRVDEVYVKEGERVKAGQVLAKLSETKARIKLESAKLAESTAAAELERVRLGSAYVLAQERPEVEKISLSAMEQQLSFAKEKLERYETAFEKGVISRVVLLEARKDYTNVSEGFEQAQLSMRMAEQGVEQSLKIAMNAVGDAEQAVAHREEELRQYTVYAPVDGVVDRVLVQVGEYNQDSGKPGFLLSSGLWFDAYFDQADYASVQTGQQCSVTLESYPGRQWPAEIEMVKPVVSFNSGGPEISRPLRPRGSGSPEWAATFKVQIKLKADVLKHRIVTGMTGFTRLEIERESIVVPRSAILSLSAGSALVYLPIGESWETREVTVGHVGGEQVEILDGLEVGEHVLIEGHLNLKLDDKISVNQK</sequence>
<dbReference type="PANTHER" id="PTHR32347:SF23">
    <property type="entry name" value="BLL5650 PROTEIN"/>
    <property type="match status" value="1"/>
</dbReference>
<proteinExistence type="predicted"/>
<evidence type="ECO:0000313" key="6">
    <source>
        <dbReference type="Proteomes" id="UP001597297"/>
    </source>
</evidence>
<dbReference type="Gene3D" id="2.40.30.170">
    <property type="match status" value="1"/>
</dbReference>
<dbReference type="InterPro" id="IPR058649">
    <property type="entry name" value="CzcB_C"/>
</dbReference>
<dbReference type="Gene3D" id="2.40.420.20">
    <property type="match status" value="1"/>
</dbReference>
<gene>
    <name evidence="5" type="ORF">ACFSQZ_06620</name>
</gene>
<evidence type="ECO:0000256" key="1">
    <source>
        <dbReference type="ARBA" id="ARBA00004196"/>
    </source>
</evidence>
<keyword evidence="3" id="KW-0472">Membrane</keyword>
<feature type="transmembrane region" description="Helical" evidence="3">
    <location>
        <begin position="21"/>
        <end position="44"/>
    </location>
</feature>
<protein>
    <submittedName>
        <fullName evidence="5">HlyD family secretion protein</fullName>
    </submittedName>
</protein>
<dbReference type="InterPro" id="IPR050465">
    <property type="entry name" value="UPF0194_transport"/>
</dbReference>
<keyword evidence="6" id="KW-1185">Reference proteome</keyword>
<organism evidence="5 6">
    <name type="scientific">Rubritalea spongiae</name>
    <dbReference type="NCBI Taxonomy" id="430797"/>
    <lineage>
        <taxon>Bacteria</taxon>
        <taxon>Pseudomonadati</taxon>
        <taxon>Verrucomicrobiota</taxon>
        <taxon>Verrucomicrobiia</taxon>
        <taxon>Verrucomicrobiales</taxon>
        <taxon>Rubritaleaceae</taxon>
        <taxon>Rubritalea</taxon>
    </lineage>
</organism>
<evidence type="ECO:0000256" key="3">
    <source>
        <dbReference type="SAM" id="Phobius"/>
    </source>
</evidence>
<dbReference type="RefSeq" id="WP_377095355.1">
    <property type="nucleotide sequence ID" value="NZ_JBHSJM010000001.1"/>
</dbReference>
<dbReference type="Gene3D" id="2.40.50.100">
    <property type="match status" value="1"/>
</dbReference>